<dbReference type="PANTHER" id="PTHR28307:SF1">
    <property type="entry name" value="PAL1 CELL MORPHOLOGY PROTEIN"/>
    <property type="match status" value="1"/>
</dbReference>
<feature type="region of interest" description="Disordered" evidence="1">
    <location>
        <begin position="355"/>
        <end position="495"/>
    </location>
</feature>
<keyword evidence="2" id="KW-0732">Signal</keyword>
<evidence type="ECO:0000256" key="1">
    <source>
        <dbReference type="SAM" id="MobiDB-lite"/>
    </source>
</evidence>
<feature type="region of interest" description="Disordered" evidence="1">
    <location>
        <begin position="66"/>
        <end position="229"/>
    </location>
</feature>
<dbReference type="EMBL" id="JABSND010000276">
    <property type="protein sequence ID" value="KAI6292725.1"/>
    <property type="molecule type" value="Genomic_DNA"/>
</dbReference>
<reference evidence="3" key="1">
    <citation type="submission" date="2021-01" db="EMBL/GenBank/DDBJ databases">
        <title>Deciphering the adaptive evolutionary patterns associated with biogeogrpahic diversity in the finger millet blast pathogen Magnaporthe oryzae in Eastern Africa.</title>
        <authorList>
            <person name="Onyema G."/>
            <person name="Shittu T.A."/>
            <person name="Dodsworth S."/>
            <person name="Devilliers S."/>
            <person name="Muthumeenakshi S."/>
            <person name="Sreenivasaprasad S."/>
        </authorList>
    </citation>
    <scope>NUCLEOTIDE SEQUENCE</scope>
    <source>
        <strain evidence="3">D15/s37</strain>
    </source>
</reference>
<dbReference type="InterPro" id="IPR013226">
    <property type="entry name" value="Pal1"/>
</dbReference>
<feature type="compositionally biased region" description="Low complexity" evidence="1">
    <location>
        <begin position="113"/>
        <end position="125"/>
    </location>
</feature>
<accession>A0ABQ8N7X8</accession>
<feature type="chain" id="PRO_5045356557" description="Pal1 cell morphology" evidence="2">
    <location>
        <begin position="16"/>
        <end position="495"/>
    </location>
</feature>
<feature type="compositionally biased region" description="Polar residues" evidence="1">
    <location>
        <begin position="438"/>
        <end position="470"/>
    </location>
</feature>
<feature type="compositionally biased region" description="Basic residues" evidence="1">
    <location>
        <begin position="478"/>
        <end position="487"/>
    </location>
</feature>
<protein>
    <recommendedName>
        <fullName evidence="5">Pal1 cell morphology</fullName>
    </recommendedName>
</protein>
<feature type="compositionally biased region" description="Polar residues" evidence="1">
    <location>
        <begin position="126"/>
        <end position="135"/>
    </location>
</feature>
<feature type="signal peptide" evidence="2">
    <location>
        <begin position="1"/>
        <end position="15"/>
    </location>
</feature>
<keyword evidence="4" id="KW-1185">Reference proteome</keyword>
<dbReference type="PANTHER" id="PTHR28307">
    <property type="entry name" value="PROTEIN PAL1"/>
    <property type="match status" value="1"/>
</dbReference>
<evidence type="ECO:0000313" key="3">
    <source>
        <dbReference type="EMBL" id="KAI6292725.1"/>
    </source>
</evidence>
<comment type="caution">
    <text evidence="3">The sequence shown here is derived from an EMBL/GenBank/DDBJ whole genome shotgun (WGS) entry which is preliminary data.</text>
</comment>
<evidence type="ECO:0008006" key="5">
    <source>
        <dbReference type="Google" id="ProtNLM"/>
    </source>
</evidence>
<feature type="compositionally biased region" description="Polar residues" evidence="1">
    <location>
        <begin position="78"/>
        <end position="89"/>
    </location>
</feature>
<sequence length="495" mass="54217">MVIIIIIIIDHAVLFFPINIPSHCCHEGIPDFCISFSKIIIIQTANTSPPDFFQQAKKYILDPLTAPEPSQECGPGSSFISPTGHSLSVKTPKGDKKRKKDIASAYPSPPASSSPTRSAFRSSQSPTSGNNSRSSPVPADNLDLGNSRRPGFGRSSSSNYVARPRDYPPSASIGRSQSQTVRRPPQSHQNHQGASHSRSTSSNFDKGKGLSRSNSLSQRYPGDMSHRPLDIIKRDVRAADRAPHLRKSGMPRTDIIDSLDTIGGTYHHGGPFDATLAARNTNKMYAPVEALKDSNMEAIRATPREFLQDSLQRHVPLQGTSQVPPGATDFSGNVMDYEEGADLMRERDAAGGAYKRWDGIPYHPDDLKGKGEPSYTVERDHKEQKARMRRNTDANGNFLLEMQPRHSAYSSGTRRKDLGAQVRQRSISSAADGGGQPGASSSRAENPFNDSMAINTSTGNGLHRSNTTGNRLKDGLKRRFGSLRRKKNTTDDDYY</sequence>
<feature type="compositionally biased region" description="Polar residues" evidence="1">
    <location>
        <begin position="173"/>
        <end position="204"/>
    </location>
</feature>
<dbReference type="Pfam" id="PF08316">
    <property type="entry name" value="Pal1"/>
    <property type="match status" value="1"/>
</dbReference>
<gene>
    <name evidence="3" type="ORF">MCOR33_009641</name>
</gene>
<evidence type="ECO:0000256" key="2">
    <source>
        <dbReference type="SAM" id="SignalP"/>
    </source>
</evidence>
<proteinExistence type="predicted"/>
<name>A0ABQ8N7X8_PYRGI</name>
<organism evidence="3 4">
    <name type="scientific">Pyricularia grisea</name>
    <name type="common">Crabgrass-specific blast fungus</name>
    <name type="synonym">Magnaporthe grisea</name>
    <dbReference type="NCBI Taxonomy" id="148305"/>
    <lineage>
        <taxon>Eukaryota</taxon>
        <taxon>Fungi</taxon>
        <taxon>Dikarya</taxon>
        <taxon>Ascomycota</taxon>
        <taxon>Pezizomycotina</taxon>
        <taxon>Sordariomycetes</taxon>
        <taxon>Sordariomycetidae</taxon>
        <taxon>Magnaporthales</taxon>
        <taxon>Pyriculariaceae</taxon>
        <taxon>Pyricularia</taxon>
    </lineage>
</organism>
<dbReference type="Proteomes" id="UP001059893">
    <property type="component" value="Unassembled WGS sequence"/>
</dbReference>
<feature type="compositionally biased region" description="Basic and acidic residues" evidence="1">
    <location>
        <begin position="355"/>
        <end position="392"/>
    </location>
</feature>
<feature type="compositionally biased region" description="Low complexity" evidence="1">
    <location>
        <begin position="145"/>
        <end position="158"/>
    </location>
</feature>
<evidence type="ECO:0000313" key="4">
    <source>
        <dbReference type="Proteomes" id="UP001059893"/>
    </source>
</evidence>